<dbReference type="Pfam" id="PF00176">
    <property type="entry name" value="SNF2-rel_dom"/>
    <property type="match status" value="1"/>
</dbReference>
<dbReference type="GO" id="GO:0016787">
    <property type="term" value="F:hydrolase activity"/>
    <property type="evidence" value="ECO:0007669"/>
    <property type="project" value="UniProtKB-KW"/>
</dbReference>
<evidence type="ECO:0000256" key="2">
    <source>
        <dbReference type="PROSITE-ProRule" id="PRU00325"/>
    </source>
</evidence>
<keyword evidence="1 6" id="KW-0378">Hydrolase</keyword>
<dbReference type="InterPro" id="IPR007527">
    <property type="entry name" value="Znf_SWIM"/>
</dbReference>
<reference evidence="6 9" key="3">
    <citation type="submission" date="2016-10" db="EMBL/GenBank/DDBJ databases">
        <title>Genome sequence of Nocardia seriolae strain EM150506, isolated from Anguila japonica.</title>
        <authorList>
            <person name="Han H.-J."/>
        </authorList>
    </citation>
    <scope>NUCLEOTIDE SEQUENCE [LARGE SCALE GENOMIC DNA]</scope>
    <source>
        <strain evidence="6 9">EM150506</strain>
    </source>
</reference>
<dbReference type="InterPro" id="IPR000330">
    <property type="entry name" value="SNF2_N"/>
</dbReference>
<reference evidence="8" key="1">
    <citation type="submission" date="2015-07" db="EMBL/GenBank/DDBJ databases">
        <title>Nocardia seriolae U-1 whole genome shotgun sequence.</title>
        <authorList>
            <person name="Imajoh M."/>
            <person name="Fukumoto Y."/>
            <person name="Sukeda M."/>
            <person name="Yamane J."/>
            <person name="Yamasaki K."/>
            <person name="Shimizu M."/>
            <person name="Ohnishi K."/>
            <person name="Oshima S."/>
        </authorList>
    </citation>
    <scope>NUCLEOTIDE SEQUENCE [LARGE SCALE GENOMIC DNA]</scope>
    <source>
        <strain evidence="8">U-1</strain>
    </source>
</reference>
<evidence type="ECO:0000259" key="4">
    <source>
        <dbReference type="PROSITE" id="PS51192"/>
    </source>
</evidence>
<dbReference type="EC" id="3.6.4.-" evidence="6"/>
<dbReference type="AlphaFoldDB" id="A0ABC8AS43"/>
<evidence type="ECO:0000313" key="6">
    <source>
        <dbReference type="EMBL" id="APA96974.1"/>
    </source>
</evidence>
<dbReference type="CDD" id="cd18793">
    <property type="entry name" value="SF2_C_SNF"/>
    <property type="match status" value="1"/>
</dbReference>
<dbReference type="InterPro" id="IPR027417">
    <property type="entry name" value="P-loop_NTPase"/>
</dbReference>
<name>A0ABC8AS43_9NOCA</name>
<dbReference type="InterPro" id="IPR038718">
    <property type="entry name" value="SNF2-like_sf"/>
</dbReference>
<gene>
    <name evidence="6" type="primary">mot1</name>
    <name evidence="6" type="ORF">NS506_02915</name>
    <name evidence="7" type="ORF">NSK11_contig00224-0002</name>
</gene>
<dbReference type="SUPFAM" id="SSF52540">
    <property type="entry name" value="P-loop containing nucleoside triphosphate hydrolases"/>
    <property type="match status" value="2"/>
</dbReference>
<dbReference type="PROSITE" id="PS51194">
    <property type="entry name" value="HELICASE_CTER"/>
    <property type="match status" value="1"/>
</dbReference>
<accession>A0ABC8AS43</accession>
<evidence type="ECO:0000313" key="7">
    <source>
        <dbReference type="EMBL" id="GAP33218.1"/>
    </source>
</evidence>
<dbReference type="Gene3D" id="3.40.50.10810">
    <property type="entry name" value="Tandem AAA-ATPase domain"/>
    <property type="match status" value="1"/>
</dbReference>
<dbReference type="EMBL" id="BBYQ01000224">
    <property type="protein sequence ID" value="GAP33218.1"/>
    <property type="molecule type" value="Genomic_DNA"/>
</dbReference>
<reference evidence="7 8" key="2">
    <citation type="journal article" date="2016" name="Genome Announc.">
        <title>Draft Genome Sequence of Erythromycin- and Oxytetracycline-Sensitive Nocardia seriolae Strain U-1 (NBRC 110359).</title>
        <authorList>
            <person name="Imajoh M."/>
            <person name="Sukeda M."/>
            <person name="Shimizu M."/>
            <person name="Yamane J."/>
            <person name="Ohnishi K."/>
            <person name="Oshima S."/>
        </authorList>
    </citation>
    <scope>NUCLEOTIDE SEQUENCE [LARGE SCALE GENOMIC DNA]</scope>
    <source>
        <strain evidence="7 8">U-1</strain>
    </source>
</reference>
<dbReference type="Gene3D" id="3.40.50.300">
    <property type="entry name" value="P-loop containing nucleotide triphosphate hydrolases"/>
    <property type="match status" value="1"/>
</dbReference>
<evidence type="ECO:0000259" key="3">
    <source>
        <dbReference type="PROSITE" id="PS50966"/>
    </source>
</evidence>
<dbReference type="SMART" id="SM00490">
    <property type="entry name" value="HELICc"/>
    <property type="match status" value="1"/>
</dbReference>
<sequence>MIQRFGKRLECQYVASPLLVVADSSLDNVFDDRTFQRGLKYAEQGRVTSAEWFPAELELVGEVEGSHYNAYVSTIRFARRRGVLEVVDSDCTCPVGYHCKHAVALAITACMPASAAAMDARPSWETALGDLLPDRQDTDTAPLALQLNVTRRRPDASGPGPSVTATLRPAHTGKTGWVAGKLNWSNLGYAQAPDGRRFAPDHLRILRELYGLYLSSGRYGHYGYGSEKTVNLAAFDSPALWMMLATAHDAGIPLVHGKRPLEENPAHGRYQLQVADDGGDVTITPVIRVGERQVTPLSFVGAGGHGVVYTDPTDPDERFRLARLDPPAPARSHPALYARTGLRVPASDRNLLLTGYYPRLRHMIDADSETFDAPTISGPILILELGCGRDHTVQVRWQWEYSIADDPHLVPLDSRSGHEFRDSAVEQILITELPVDFRDADLARLQPSVLGSATAELTGTDTLRFMTQVLSPLREHPGVRVVIQGAATDYRDAGDSLVIEVSTAAADSGTDWFDLNITISVESHPVPFRDVFTALCADETHMILPDGAYFTLDRPELRTLRSLIEEARALHDATPDRLRISRYQAGFWDELTELGVIGWQAADWQQQVRGLLDTTAIDNPPTPTGLNAELRHYQLEGFAWLAFLWCHRLGGILADDMGLGKTVQALALICHARQHDPDAPPWLIVAPASVAPNWVNEAARFVPALRVTALTDTLRRSGRDLDDIAATAEVIVTSYTLLRLDADSYLARSWSGLLMDEAQFVKNRQAKTHQCARRVDAPFRLAITGTPMENNLMELWSLLSIVAPGLFPHPVKFRDYYATPIEKGGNTDRLARLQRRIAPLLRRRTKEQVAPELPPKLEQTLHVDLSPRHRKIYETRLQHERRKVLGLLDDVDRNRLTILTSLTALRQLSLHAGLVDDKHDAVESAKLEALLEHLREVAESGHRALVFSQFTRFLTRVRDRLDAEGIAHSYLDGRTRKRAEAIERFRGGTAPVFLISLKAGGFGLNLTEADYCFVLDPWWNPATEAQAVDRAHRIGQTNTVLVYRLIANDTIEDKVMRLKQRKAALFDGVFDDAGGGFAGQLDAADIRALFD</sequence>
<dbReference type="KEGG" id="nsr:NS506_02915"/>
<dbReference type="InterPro" id="IPR001650">
    <property type="entry name" value="Helicase_C-like"/>
</dbReference>
<dbReference type="EMBL" id="CP017839">
    <property type="protein sequence ID" value="APA96974.1"/>
    <property type="molecule type" value="Genomic_DNA"/>
</dbReference>
<keyword evidence="2" id="KW-0479">Metal-binding</keyword>
<feature type="domain" description="Helicase ATP-binding" evidence="4">
    <location>
        <begin position="642"/>
        <end position="805"/>
    </location>
</feature>
<keyword evidence="8" id="KW-1185">Reference proteome</keyword>
<dbReference type="SMART" id="SM00487">
    <property type="entry name" value="DEXDc"/>
    <property type="match status" value="1"/>
</dbReference>
<evidence type="ECO:0000256" key="1">
    <source>
        <dbReference type="ARBA" id="ARBA00022801"/>
    </source>
</evidence>
<evidence type="ECO:0000313" key="8">
    <source>
        <dbReference type="Proteomes" id="UP000037179"/>
    </source>
</evidence>
<dbReference type="InterPro" id="IPR049730">
    <property type="entry name" value="SNF2/RAD54-like_C"/>
</dbReference>
<evidence type="ECO:0000313" key="9">
    <source>
        <dbReference type="Proteomes" id="UP000180166"/>
    </source>
</evidence>
<proteinExistence type="predicted"/>
<keyword evidence="2" id="KW-0863">Zinc-finger</keyword>
<dbReference type="Pfam" id="PF04434">
    <property type="entry name" value="SWIM"/>
    <property type="match status" value="1"/>
</dbReference>
<dbReference type="Pfam" id="PF00271">
    <property type="entry name" value="Helicase_C"/>
    <property type="match status" value="1"/>
</dbReference>
<dbReference type="PROSITE" id="PS50966">
    <property type="entry name" value="ZF_SWIM"/>
    <property type="match status" value="1"/>
</dbReference>
<dbReference type="InterPro" id="IPR014001">
    <property type="entry name" value="Helicase_ATP-bd"/>
</dbReference>
<dbReference type="Proteomes" id="UP000037179">
    <property type="component" value="Unassembled WGS sequence"/>
</dbReference>
<protein>
    <submittedName>
        <fullName evidence="6">TATA-binding protein-associated factor 172</fullName>
        <ecNumber evidence="6">3.6.4.-</ecNumber>
    </submittedName>
</protein>
<organism evidence="6 9">
    <name type="scientific">Nocardia seriolae</name>
    <dbReference type="NCBI Taxonomy" id="37332"/>
    <lineage>
        <taxon>Bacteria</taxon>
        <taxon>Bacillati</taxon>
        <taxon>Actinomycetota</taxon>
        <taxon>Actinomycetes</taxon>
        <taxon>Mycobacteriales</taxon>
        <taxon>Nocardiaceae</taxon>
        <taxon>Nocardia</taxon>
    </lineage>
</organism>
<evidence type="ECO:0000259" key="5">
    <source>
        <dbReference type="PROSITE" id="PS51194"/>
    </source>
</evidence>
<dbReference type="GO" id="GO:0008270">
    <property type="term" value="F:zinc ion binding"/>
    <property type="evidence" value="ECO:0007669"/>
    <property type="project" value="UniProtKB-KW"/>
</dbReference>
<keyword evidence="2" id="KW-0862">Zinc</keyword>
<dbReference type="Proteomes" id="UP000180166">
    <property type="component" value="Chromosome"/>
</dbReference>
<dbReference type="PROSITE" id="PS51192">
    <property type="entry name" value="HELICASE_ATP_BIND_1"/>
    <property type="match status" value="1"/>
</dbReference>
<feature type="domain" description="SWIM-type" evidence="3">
    <location>
        <begin position="71"/>
        <end position="110"/>
    </location>
</feature>
<dbReference type="PANTHER" id="PTHR10799">
    <property type="entry name" value="SNF2/RAD54 HELICASE FAMILY"/>
    <property type="match status" value="1"/>
</dbReference>
<feature type="domain" description="Helicase C-terminal" evidence="5">
    <location>
        <begin position="926"/>
        <end position="1085"/>
    </location>
</feature>